<keyword evidence="3" id="KW-0964">Secreted</keyword>
<evidence type="ECO:0000256" key="4">
    <source>
        <dbReference type="ARBA" id="ARBA00023157"/>
    </source>
</evidence>
<dbReference type="PANTHER" id="PTHR11438">
    <property type="entry name" value="PROENKEPHALIN"/>
    <property type="match status" value="1"/>
</dbReference>
<dbReference type="GO" id="GO:0043025">
    <property type="term" value="C:neuronal cell body"/>
    <property type="evidence" value="ECO:0007669"/>
    <property type="project" value="TreeGrafter"/>
</dbReference>
<evidence type="ECO:0000313" key="7">
    <source>
        <dbReference type="Proteomes" id="UP000694388"/>
    </source>
</evidence>
<dbReference type="GO" id="GO:0030425">
    <property type="term" value="C:dendrite"/>
    <property type="evidence" value="ECO:0007669"/>
    <property type="project" value="TreeGrafter"/>
</dbReference>
<dbReference type="GO" id="GO:0007600">
    <property type="term" value="P:sensory perception"/>
    <property type="evidence" value="ECO:0007669"/>
    <property type="project" value="TreeGrafter"/>
</dbReference>
<organism evidence="6 7">
    <name type="scientific">Eptatretus burgeri</name>
    <name type="common">Inshore hagfish</name>
    <dbReference type="NCBI Taxonomy" id="7764"/>
    <lineage>
        <taxon>Eukaryota</taxon>
        <taxon>Metazoa</taxon>
        <taxon>Chordata</taxon>
        <taxon>Craniata</taxon>
        <taxon>Vertebrata</taxon>
        <taxon>Cyclostomata</taxon>
        <taxon>Myxini</taxon>
        <taxon>Myxiniformes</taxon>
        <taxon>Myxinidae</taxon>
        <taxon>Eptatretinae</taxon>
        <taxon>Eptatretus</taxon>
    </lineage>
</organism>
<dbReference type="Ensembl" id="ENSEBUT00000009143.1">
    <property type="protein sequence ID" value="ENSEBUP00000008635.1"/>
    <property type="gene ID" value="ENSEBUG00000005591.1"/>
</dbReference>
<feature type="compositionally biased region" description="Basic and acidic residues" evidence="5">
    <location>
        <begin position="391"/>
        <end position="412"/>
    </location>
</feature>
<dbReference type="Pfam" id="PF01160">
    <property type="entry name" value="Opiods_neuropep"/>
    <property type="match status" value="1"/>
</dbReference>
<protein>
    <submittedName>
        <fullName evidence="6">Uncharacterized protein</fullName>
    </submittedName>
</protein>
<dbReference type="GO" id="GO:0031628">
    <property type="term" value="F:opioid receptor binding"/>
    <property type="evidence" value="ECO:0007669"/>
    <property type="project" value="TreeGrafter"/>
</dbReference>
<dbReference type="InterPro" id="IPR006024">
    <property type="entry name" value="Opioid_neupept"/>
</dbReference>
<evidence type="ECO:0000256" key="3">
    <source>
        <dbReference type="ARBA" id="ARBA00022525"/>
    </source>
</evidence>
<reference evidence="6" key="2">
    <citation type="submission" date="2025-09" db="UniProtKB">
        <authorList>
            <consortium name="Ensembl"/>
        </authorList>
    </citation>
    <scope>IDENTIFICATION</scope>
</reference>
<dbReference type="Proteomes" id="UP000694388">
    <property type="component" value="Unplaced"/>
</dbReference>
<dbReference type="GO" id="GO:0007218">
    <property type="term" value="P:neuropeptide signaling pathway"/>
    <property type="evidence" value="ECO:0007669"/>
    <property type="project" value="InterPro"/>
</dbReference>
<evidence type="ECO:0000256" key="5">
    <source>
        <dbReference type="SAM" id="MobiDB-lite"/>
    </source>
</evidence>
<name>A0A8C4Q1N6_EPTBU</name>
<evidence type="ECO:0000256" key="2">
    <source>
        <dbReference type="ARBA" id="ARBA00008543"/>
    </source>
</evidence>
<dbReference type="AlphaFoldDB" id="A0A8C4Q1N6"/>
<dbReference type="GO" id="GO:0005576">
    <property type="term" value="C:extracellular region"/>
    <property type="evidence" value="ECO:0007669"/>
    <property type="project" value="UniProtKB-SubCell"/>
</dbReference>
<reference evidence="6" key="1">
    <citation type="submission" date="2025-08" db="UniProtKB">
        <authorList>
            <consortium name="Ensembl"/>
        </authorList>
    </citation>
    <scope>IDENTIFICATION</scope>
</reference>
<sequence>MVHMLSQPLQMSKKMSWTGVLLVAGTIYVALASTRLCERHCLECAELGLAPQNFSTQVCTLECERGVPSMTQWVTCRNSLQAASNNNPQMSFIKLRRLTKRSAEFPGEEGEGAVEEAYPLPRDIDADQAQKILNEKNAATHDLLRAIKMEEARESGDVFKQKPFKWTEDRDEELHKDIANALHDFLHEKLMKELEADRLSHHRHMEVADEGERPNENTRNTLQQDRIGGGFEDVQRGIPVKEAKRYGSFIRDAMEREPPANEPREEINTNQRKRYGGFFEYSKRHYPENGMNFMRDTELPGASKKEQKRYGGFIRESDDEKLGEQRRGNEQLQKRYGGFIRSNNGGITFNERQRNKGFYGLQKHSAPENGQNNVDDKVKFEKGSTPFFRQGELHPSDFYMDGDHEGGPPELQKRYGSFLRFRKFPNSESNEEEIQWPSFRSLQGYRK</sequence>
<evidence type="ECO:0000313" key="6">
    <source>
        <dbReference type="Ensembl" id="ENSEBUP00000008635.1"/>
    </source>
</evidence>
<dbReference type="GO" id="GO:0043679">
    <property type="term" value="C:axon terminus"/>
    <property type="evidence" value="ECO:0007669"/>
    <property type="project" value="TreeGrafter"/>
</dbReference>
<accession>A0A8C4Q1N6</accession>
<dbReference type="GO" id="GO:0007268">
    <property type="term" value="P:chemical synaptic transmission"/>
    <property type="evidence" value="ECO:0007669"/>
    <property type="project" value="TreeGrafter"/>
</dbReference>
<dbReference type="GO" id="GO:0005886">
    <property type="term" value="C:plasma membrane"/>
    <property type="evidence" value="ECO:0007669"/>
    <property type="project" value="TreeGrafter"/>
</dbReference>
<keyword evidence="7" id="KW-1185">Reference proteome</keyword>
<comment type="subcellular location">
    <subcellularLocation>
        <location evidence="1">Secreted</location>
    </subcellularLocation>
</comment>
<keyword evidence="4" id="KW-1015">Disulfide bond</keyword>
<proteinExistence type="inferred from homology"/>
<feature type="region of interest" description="Disordered" evidence="5">
    <location>
        <begin position="387"/>
        <end position="412"/>
    </location>
</feature>
<feature type="region of interest" description="Disordered" evidence="5">
    <location>
        <begin position="426"/>
        <end position="447"/>
    </location>
</feature>
<evidence type="ECO:0000256" key="1">
    <source>
        <dbReference type="ARBA" id="ARBA00004613"/>
    </source>
</evidence>
<comment type="similarity">
    <text evidence="2">Belongs to the opioid neuropeptide precursor family.</text>
</comment>